<feature type="chain" id="PRO_5042059287" evidence="1">
    <location>
        <begin position="21"/>
        <end position="169"/>
    </location>
</feature>
<comment type="caution">
    <text evidence="2">The sequence shown here is derived from an EMBL/GenBank/DDBJ whole genome shotgun (WGS) entry which is preliminary data.</text>
</comment>
<dbReference type="EMBL" id="JAULSW010000002">
    <property type="protein sequence ID" value="KAK3390065.1"/>
    <property type="molecule type" value="Genomic_DNA"/>
</dbReference>
<evidence type="ECO:0000313" key="2">
    <source>
        <dbReference type="EMBL" id="KAK3390065.1"/>
    </source>
</evidence>
<evidence type="ECO:0000313" key="3">
    <source>
        <dbReference type="Proteomes" id="UP001285441"/>
    </source>
</evidence>
<proteinExistence type="predicted"/>
<gene>
    <name evidence="2" type="ORF">B0H63DRAFT_519300</name>
</gene>
<feature type="signal peptide" evidence="1">
    <location>
        <begin position="1"/>
        <end position="20"/>
    </location>
</feature>
<keyword evidence="3" id="KW-1185">Reference proteome</keyword>
<evidence type="ECO:0000256" key="1">
    <source>
        <dbReference type="SAM" id="SignalP"/>
    </source>
</evidence>
<name>A0AAE0NYP5_9PEZI</name>
<protein>
    <submittedName>
        <fullName evidence="2">Uncharacterized protein</fullName>
    </submittedName>
</protein>
<reference evidence="2" key="1">
    <citation type="journal article" date="2023" name="Mol. Phylogenet. Evol.">
        <title>Genome-scale phylogeny and comparative genomics of the fungal order Sordariales.</title>
        <authorList>
            <person name="Hensen N."/>
            <person name="Bonometti L."/>
            <person name="Westerberg I."/>
            <person name="Brannstrom I.O."/>
            <person name="Guillou S."/>
            <person name="Cros-Aarteil S."/>
            <person name="Calhoun S."/>
            <person name="Haridas S."/>
            <person name="Kuo A."/>
            <person name="Mondo S."/>
            <person name="Pangilinan J."/>
            <person name="Riley R."/>
            <person name="LaButti K."/>
            <person name="Andreopoulos B."/>
            <person name="Lipzen A."/>
            <person name="Chen C."/>
            <person name="Yan M."/>
            <person name="Daum C."/>
            <person name="Ng V."/>
            <person name="Clum A."/>
            <person name="Steindorff A."/>
            <person name="Ohm R.A."/>
            <person name="Martin F."/>
            <person name="Silar P."/>
            <person name="Natvig D.O."/>
            <person name="Lalanne C."/>
            <person name="Gautier V."/>
            <person name="Ament-Velasquez S.L."/>
            <person name="Kruys A."/>
            <person name="Hutchinson M.I."/>
            <person name="Powell A.J."/>
            <person name="Barry K."/>
            <person name="Miller A.N."/>
            <person name="Grigoriev I.V."/>
            <person name="Debuchy R."/>
            <person name="Gladieux P."/>
            <person name="Hiltunen Thoren M."/>
            <person name="Johannesson H."/>
        </authorList>
    </citation>
    <scope>NUCLEOTIDE SEQUENCE</scope>
    <source>
        <strain evidence="2">CBS 232.78</strain>
    </source>
</reference>
<accession>A0AAE0NYP5</accession>
<dbReference type="Proteomes" id="UP001285441">
    <property type="component" value="Unassembled WGS sequence"/>
</dbReference>
<reference evidence="2" key="2">
    <citation type="submission" date="2023-06" db="EMBL/GenBank/DDBJ databases">
        <authorList>
            <consortium name="Lawrence Berkeley National Laboratory"/>
            <person name="Haridas S."/>
            <person name="Hensen N."/>
            <person name="Bonometti L."/>
            <person name="Westerberg I."/>
            <person name="Brannstrom I.O."/>
            <person name="Guillou S."/>
            <person name="Cros-Aarteil S."/>
            <person name="Calhoun S."/>
            <person name="Kuo A."/>
            <person name="Mondo S."/>
            <person name="Pangilinan J."/>
            <person name="Riley R."/>
            <person name="LaButti K."/>
            <person name="Andreopoulos B."/>
            <person name="Lipzen A."/>
            <person name="Chen C."/>
            <person name="Yanf M."/>
            <person name="Daum C."/>
            <person name="Ng V."/>
            <person name="Clum A."/>
            <person name="Steindorff A."/>
            <person name="Ohm R."/>
            <person name="Martin F."/>
            <person name="Silar P."/>
            <person name="Natvig D."/>
            <person name="Lalanne C."/>
            <person name="Gautier V."/>
            <person name="Ament-velasquez S.L."/>
            <person name="Kruys A."/>
            <person name="Hutchinson M.I."/>
            <person name="Powell A.J."/>
            <person name="Barry K."/>
            <person name="Miller A.N."/>
            <person name="Grigoriev I.V."/>
            <person name="Debuchy R."/>
            <person name="Gladieux P."/>
            <person name="Thoren M.H."/>
            <person name="Johannesson H."/>
        </authorList>
    </citation>
    <scope>NUCLEOTIDE SEQUENCE</scope>
    <source>
        <strain evidence="2">CBS 232.78</strain>
    </source>
</reference>
<organism evidence="2 3">
    <name type="scientific">Podospora didyma</name>
    <dbReference type="NCBI Taxonomy" id="330526"/>
    <lineage>
        <taxon>Eukaryota</taxon>
        <taxon>Fungi</taxon>
        <taxon>Dikarya</taxon>
        <taxon>Ascomycota</taxon>
        <taxon>Pezizomycotina</taxon>
        <taxon>Sordariomycetes</taxon>
        <taxon>Sordariomycetidae</taxon>
        <taxon>Sordariales</taxon>
        <taxon>Podosporaceae</taxon>
        <taxon>Podospora</taxon>
    </lineage>
</organism>
<keyword evidence="1" id="KW-0732">Signal</keyword>
<sequence length="169" mass="18215">MWFGTRSICSLLLWQGVVHGSPLQRRAAPCDELEYIIDDYGTIEGTLQGAMILLPMSGTEAGDVTRKFLTLLDDATLHAHALYNLIPTCSSPPEGQFGKRQSGKQTCNALTQVSADVAQTAALMTKLARAKDLPQRIYMEPLQEAADDAASKIAAVQDTLMATDGCVKS</sequence>
<dbReference type="AlphaFoldDB" id="A0AAE0NYP5"/>